<dbReference type="InterPro" id="IPR019734">
    <property type="entry name" value="TPR_rpt"/>
</dbReference>
<dbReference type="PANTHER" id="PTHR23082:SF0">
    <property type="entry name" value="GENERAL TRANSCRIPTION FACTOR 3C POLYPEPTIDE 3"/>
    <property type="match status" value="1"/>
</dbReference>
<feature type="compositionally biased region" description="Low complexity" evidence="2">
    <location>
        <begin position="529"/>
        <end position="540"/>
    </location>
</feature>
<reference evidence="4 5" key="2">
    <citation type="journal article" date="2016" name="Front. Microbiol.">
        <title>Genome and transcriptome sequences reveal the specific parasitism of the nematophagous Purpureocillium lilacinum 36-1.</title>
        <authorList>
            <person name="Xie J."/>
            <person name="Li S."/>
            <person name="Mo C."/>
            <person name="Xiao X."/>
            <person name="Peng D."/>
            <person name="Wang G."/>
            <person name="Xiao Y."/>
        </authorList>
    </citation>
    <scope>NUCLEOTIDE SEQUENCE [LARGE SCALE GENOMIC DNA]</scope>
    <source>
        <strain evidence="4 5">36-1</strain>
    </source>
</reference>
<dbReference type="SUPFAM" id="SSF48452">
    <property type="entry name" value="TPR-like"/>
    <property type="match status" value="1"/>
</dbReference>
<feature type="compositionally biased region" description="Basic and acidic residues" evidence="2">
    <location>
        <begin position="504"/>
        <end position="516"/>
    </location>
</feature>
<name>A0A2U3E600_PURLI</name>
<feature type="region of interest" description="Disordered" evidence="2">
    <location>
        <begin position="44"/>
        <end position="77"/>
    </location>
</feature>
<dbReference type="AlphaFoldDB" id="A0A2U3E600"/>
<dbReference type="GO" id="GO:0006383">
    <property type="term" value="P:transcription by RNA polymerase III"/>
    <property type="evidence" value="ECO:0007669"/>
    <property type="project" value="InterPro"/>
</dbReference>
<comment type="caution">
    <text evidence="4">The sequence shown here is derived from an EMBL/GenBank/DDBJ whole genome shotgun (WGS) entry which is preliminary data.</text>
</comment>
<dbReference type="InterPro" id="IPR011990">
    <property type="entry name" value="TPR-like_helical_dom_sf"/>
</dbReference>
<dbReference type="InterPro" id="IPR039340">
    <property type="entry name" value="Tfc4/TFIIIC-102/Sfc4"/>
</dbReference>
<dbReference type="Gene3D" id="1.25.40.10">
    <property type="entry name" value="Tetratricopeptide repeat domain"/>
    <property type="match status" value="3"/>
</dbReference>
<evidence type="ECO:0000313" key="4">
    <source>
        <dbReference type="EMBL" id="PWI69923.1"/>
    </source>
</evidence>
<accession>A0A2U3E600</accession>
<dbReference type="EMBL" id="LCWV01000010">
    <property type="protein sequence ID" value="PWI69923.1"/>
    <property type="molecule type" value="Genomic_DNA"/>
</dbReference>
<feature type="repeat" description="TPR" evidence="1">
    <location>
        <begin position="113"/>
        <end position="146"/>
    </location>
</feature>
<dbReference type="Pfam" id="PF13432">
    <property type="entry name" value="TPR_16"/>
    <property type="match status" value="1"/>
</dbReference>
<feature type="compositionally biased region" description="Basic residues" evidence="2">
    <location>
        <begin position="64"/>
        <end position="74"/>
    </location>
</feature>
<reference evidence="3" key="3">
    <citation type="submission" date="2023-11" db="EMBL/GenBank/DDBJ databases">
        <authorList>
            <person name="Beijen E."/>
            <person name="Ohm R.A."/>
        </authorList>
    </citation>
    <scope>NUCLEOTIDE SEQUENCE</scope>
    <source>
        <strain evidence="3">CBS 150709</strain>
    </source>
</reference>
<keyword evidence="6" id="KW-1185">Reference proteome</keyword>
<keyword evidence="1" id="KW-0802">TPR repeat</keyword>
<sequence>MDISSHREYGSPERETRDSSDADSDLEELQGDIAKFDESVREFLASHHGASDAPRSARGGGRGRGARGPRKAAKPRGDITARLSKVNQAFLAGDYDQAVDLAFEVIRINAETHQAWTALSSIFRERGELDRALSAMVYAAHLRPKDVSGWMRCASFALDTIEEDEKTNLNTARLCYSAALRADPTHIDARLGKAAVCHRQGHHAAAVAEYKIVLRSRPYDLDLVRKLAESCVDSKNPSTALPAAIQAYRQFFDHEIRSPASPELESLWHDVGIYVELFAAGERYGEAVHELKALSRWLVGRGSEKYWDGYQEDDREWDTGADRRSQVPEYSAHPSDETLYGNALPLDLRVRLATYRLKLGHETEALRHLGWFDTTDSHTADFVGDFPFLIYELGTELARCGRQALAIKYFELLRTEVAEPDPATLLQLGRCYLTLGEQPAAEECFLAAIDADEDSIEARVELANMYERAREDEEALILAAEAMALREAREQSSSVPAGGAESPEATRRPKRADSSKQRPRKPRAKAADKAAAAGDGSKASVVPRRYRPKRLAGPDKRLQDEQARAVKLSHQYEAVRDLKRQILAGRHDLVPAWMATSKELVDDFRSLKRFYTWDKYLRFLGPRGPPQHPGAGEPQDSELMQMYERLTRSAIAPQGDVHGRDFGLPGLMSHEGIAFDDWLDLFLDYAIGLAIAHRRDEAYQICQAAKDSTVFQSSEHEFAIYVAWSVCAIYTNDEERCVALARHLMRDGAITDSYRMFALLSRLCQSPVSWYTSGPAQKFILRQIKAIDARHEGTPAEALGRSGIIDAGGGERVTGFEVDVCLLMLYGHILFTSTSYAYSLGTYDEHVSGDVVADVVERTGYFLRARSLDPTNSMVNLSLGLAYVHYGLKRQSANRQYLLLQGQAFLFQYLQGAPNAAEESNTAKAERFYNVGRLFQLLGISYMGSNYYSTALELCRGAEGGEDLSACILMNSIVSLLSVGNKALAFSVLKSNLKL</sequence>
<dbReference type="EMBL" id="JAWRVI010000017">
    <property type="protein sequence ID" value="KAK4090109.1"/>
    <property type="molecule type" value="Genomic_DNA"/>
</dbReference>
<feature type="region of interest" description="Disordered" evidence="2">
    <location>
        <begin position="1"/>
        <end position="31"/>
    </location>
</feature>
<organism evidence="4 5">
    <name type="scientific">Purpureocillium lilacinum</name>
    <name type="common">Paecilomyces lilacinus</name>
    <dbReference type="NCBI Taxonomy" id="33203"/>
    <lineage>
        <taxon>Eukaryota</taxon>
        <taxon>Fungi</taxon>
        <taxon>Dikarya</taxon>
        <taxon>Ascomycota</taxon>
        <taxon>Pezizomycotina</taxon>
        <taxon>Sordariomycetes</taxon>
        <taxon>Hypocreomycetidae</taxon>
        <taxon>Hypocreales</taxon>
        <taxon>Ophiocordycipitaceae</taxon>
        <taxon>Purpureocillium</taxon>
    </lineage>
</organism>
<feature type="compositionally biased region" description="Acidic residues" evidence="2">
    <location>
        <begin position="21"/>
        <end position="30"/>
    </location>
</feature>
<feature type="region of interest" description="Disordered" evidence="2">
    <location>
        <begin position="488"/>
        <end position="560"/>
    </location>
</feature>
<dbReference type="PROSITE" id="PS50005">
    <property type="entry name" value="TPR"/>
    <property type="match status" value="2"/>
</dbReference>
<evidence type="ECO:0000313" key="5">
    <source>
        <dbReference type="Proteomes" id="UP000245956"/>
    </source>
</evidence>
<dbReference type="GO" id="GO:0000127">
    <property type="term" value="C:transcription factor TFIIIC complex"/>
    <property type="evidence" value="ECO:0007669"/>
    <property type="project" value="TreeGrafter"/>
</dbReference>
<evidence type="ECO:0000256" key="1">
    <source>
        <dbReference type="PROSITE-ProRule" id="PRU00339"/>
    </source>
</evidence>
<evidence type="ECO:0000256" key="2">
    <source>
        <dbReference type="SAM" id="MobiDB-lite"/>
    </source>
</evidence>
<protein>
    <submittedName>
        <fullName evidence="4">Transcription factor tau subunit sfc4</fullName>
    </submittedName>
</protein>
<evidence type="ECO:0000313" key="6">
    <source>
        <dbReference type="Proteomes" id="UP001287286"/>
    </source>
</evidence>
<feature type="repeat" description="TPR" evidence="1">
    <location>
        <begin position="422"/>
        <end position="455"/>
    </location>
</feature>
<proteinExistence type="predicted"/>
<dbReference type="SMART" id="SM00028">
    <property type="entry name" value="TPR"/>
    <property type="match status" value="6"/>
</dbReference>
<dbReference type="Proteomes" id="UP000245956">
    <property type="component" value="Unassembled WGS sequence"/>
</dbReference>
<evidence type="ECO:0000313" key="3">
    <source>
        <dbReference type="EMBL" id="KAK4090109.1"/>
    </source>
</evidence>
<dbReference type="Proteomes" id="UP001287286">
    <property type="component" value="Unassembled WGS sequence"/>
</dbReference>
<dbReference type="PANTHER" id="PTHR23082">
    <property type="entry name" value="TRANSCRIPTION INITIATION FACTOR IIIC TFIIIC , POLYPEPTIDE 3-RELATED"/>
    <property type="match status" value="1"/>
</dbReference>
<reference evidence="4" key="1">
    <citation type="submission" date="2015-05" db="EMBL/GenBank/DDBJ databases">
        <authorList>
            <person name="Wang D.B."/>
            <person name="Wang M."/>
        </authorList>
    </citation>
    <scope>NUCLEOTIDE SEQUENCE</scope>
    <source>
        <strain evidence="4">36-1</strain>
    </source>
</reference>
<reference evidence="3 6" key="4">
    <citation type="journal article" date="2024" name="Microbiol. Resour. Announc.">
        <title>Genome annotations for the ascomycete fungi Trichoderma harzianum, Trichoderma aggressivum, and Purpureocillium lilacinum.</title>
        <authorList>
            <person name="Beijen E.P.W."/>
            <person name="Ohm R.A."/>
        </authorList>
    </citation>
    <scope>NUCLEOTIDE SEQUENCE [LARGE SCALE GENOMIC DNA]</scope>
    <source>
        <strain evidence="3 6">CBS 150709</strain>
    </source>
</reference>
<gene>
    <name evidence="4" type="ORF">PCL_00067</name>
    <name evidence="3" type="ORF">Purlil1_5735</name>
</gene>
<feature type="compositionally biased region" description="Basic and acidic residues" evidence="2">
    <location>
        <begin position="1"/>
        <end position="20"/>
    </location>
</feature>